<evidence type="ECO:0000256" key="7">
    <source>
        <dbReference type="ARBA" id="ARBA00023053"/>
    </source>
</evidence>
<evidence type="ECO:0000256" key="14">
    <source>
        <dbReference type="ARBA" id="ARBA00038625"/>
    </source>
</evidence>
<evidence type="ECO:0000256" key="15">
    <source>
        <dbReference type="ARBA" id="ARBA00041459"/>
    </source>
</evidence>
<accession>A0ABN8Y4K9</accession>
<keyword evidence="7" id="KW-0915">Sodium</keyword>
<keyword evidence="4" id="KW-0633">Potassium transport</keyword>
<feature type="transmembrane region" description="Helical" evidence="17">
    <location>
        <begin position="71"/>
        <end position="97"/>
    </location>
</feature>
<keyword evidence="19" id="KW-1185">Reference proteome</keyword>
<keyword evidence="5" id="KW-0740">Sodium/potassium transport</keyword>
<gene>
    <name evidence="18" type="ORF">MRATA1EN1_LOCUS5479</name>
</gene>
<evidence type="ECO:0000256" key="11">
    <source>
        <dbReference type="ARBA" id="ARBA00023201"/>
    </source>
</evidence>
<evidence type="ECO:0000256" key="6">
    <source>
        <dbReference type="ARBA" id="ARBA00022958"/>
    </source>
</evidence>
<evidence type="ECO:0000256" key="10">
    <source>
        <dbReference type="ARBA" id="ARBA00023180"/>
    </source>
</evidence>
<proteinExistence type="predicted"/>
<evidence type="ECO:0000256" key="9">
    <source>
        <dbReference type="ARBA" id="ARBA00023157"/>
    </source>
</evidence>
<evidence type="ECO:0000256" key="13">
    <source>
        <dbReference type="ARBA" id="ARBA00037810"/>
    </source>
</evidence>
<keyword evidence="10" id="KW-0325">Glycoprotein</keyword>
<keyword evidence="11" id="KW-0739">Sodium transport</keyword>
<dbReference type="PANTHER" id="PTHR11523:SF47">
    <property type="entry name" value="SODIUM_POTASSIUM-TRANSPORTING ATPASE SUBUNIT BETA-3"/>
    <property type="match status" value="1"/>
</dbReference>
<keyword evidence="8" id="KW-0406">Ion transport</keyword>
<dbReference type="InterPro" id="IPR000402">
    <property type="entry name" value="Na/K_ATPase_sub_beta"/>
</dbReference>
<evidence type="ECO:0000313" key="19">
    <source>
        <dbReference type="Proteomes" id="UP001176941"/>
    </source>
</evidence>
<evidence type="ECO:0000256" key="3">
    <source>
        <dbReference type="ARBA" id="ARBA00022475"/>
    </source>
</evidence>
<dbReference type="Gene3D" id="1.20.5.170">
    <property type="match status" value="1"/>
</dbReference>
<evidence type="ECO:0000313" key="18">
    <source>
        <dbReference type="EMBL" id="CAI9156517.1"/>
    </source>
</evidence>
<keyword evidence="9" id="KW-1015">Disulfide bond</keyword>
<evidence type="ECO:0000256" key="5">
    <source>
        <dbReference type="ARBA" id="ARBA00022607"/>
    </source>
</evidence>
<evidence type="ECO:0000256" key="17">
    <source>
        <dbReference type="SAM" id="Phobius"/>
    </source>
</evidence>
<keyword evidence="17" id="KW-1133">Transmembrane helix</keyword>
<dbReference type="PANTHER" id="PTHR11523">
    <property type="entry name" value="SODIUM/POTASSIUM-DEPENDENT ATPASE BETA SUBUNIT"/>
    <property type="match status" value="1"/>
</dbReference>
<name>A0ABN8Y4K9_RANTA</name>
<keyword evidence="3" id="KW-1003">Cell membrane</keyword>
<evidence type="ECO:0000256" key="4">
    <source>
        <dbReference type="ARBA" id="ARBA00022538"/>
    </source>
</evidence>
<keyword evidence="2" id="KW-0813">Transport</keyword>
<organism evidence="18 19">
    <name type="scientific">Rangifer tarandus platyrhynchus</name>
    <name type="common">Svalbard reindeer</name>
    <dbReference type="NCBI Taxonomy" id="3082113"/>
    <lineage>
        <taxon>Eukaryota</taxon>
        <taxon>Metazoa</taxon>
        <taxon>Chordata</taxon>
        <taxon>Craniata</taxon>
        <taxon>Vertebrata</taxon>
        <taxon>Euteleostomi</taxon>
        <taxon>Mammalia</taxon>
        <taxon>Eutheria</taxon>
        <taxon>Laurasiatheria</taxon>
        <taxon>Artiodactyla</taxon>
        <taxon>Ruminantia</taxon>
        <taxon>Pecora</taxon>
        <taxon>Cervidae</taxon>
        <taxon>Odocoileinae</taxon>
        <taxon>Rangifer</taxon>
    </lineage>
</organism>
<sequence>MRIPPTSQGSALTGVRLRPPRSFRPAAPLAVGTHTMKKRDTKSFNRSLPEWKLFIYNQTTRELLGRKAKSWGLILIFYPVFYGFLASLFSFTMWAMLHSLNEDGSKIS</sequence>
<comment type="function">
    <text evidence="12">This is the non-catalytic component of the active enzyme, which catalyzes the hydrolysis of ATP coupled with the exchange of Na(+) and K(+) ions across the plasma membrane. The exact function of the beta-3 subunit is not known.</text>
</comment>
<keyword evidence="17" id="KW-0812">Transmembrane</keyword>
<feature type="region of interest" description="Disordered" evidence="16">
    <location>
        <begin position="1"/>
        <end position="26"/>
    </location>
</feature>
<feature type="compositionally biased region" description="Polar residues" evidence="16">
    <location>
        <begin position="1"/>
        <end position="11"/>
    </location>
</feature>
<protein>
    <recommendedName>
        <fullName evidence="15">Sodium/potassium-dependent ATPase subunit beta-3</fullName>
    </recommendedName>
</protein>
<comment type="subunit">
    <text evidence="14">The sodium/potassium-transporting ATPase is composed of a catalytic alpha subunit, an auxiliary non-catalytic beta subunit and an additional regulatory subunit. Interacts with catalytic alpha subunit ATP12A.</text>
</comment>
<reference evidence="18" key="1">
    <citation type="submission" date="2023-04" db="EMBL/GenBank/DDBJ databases">
        <authorList>
            <consortium name="ELIXIR-Norway"/>
        </authorList>
    </citation>
    <scope>NUCLEOTIDE SEQUENCE [LARGE SCALE GENOMIC DNA]</scope>
</reference>
<keyword evidence="17" id="KW-0472">Membrane</keyword>
<evidence type="ECO:0000256" key="12">
    <source>
        <dbReference type="ARBA" id="ARBA00037667"/>
    </source>
</evidence>
<dbReference type="Pfam" id="PF00287">
    <property type="entry name" value="Na_K-ATPase"/>
    <property type="match status" value="1"/>
</dbReference>
<evidence type="ECO:0000256" key="8">
    <source>
        <dbReference type="ARBA" id="ARBA00023065"/>
    </source>
</evidence>
<evidence type="ECO:0000256" key="1">
    <source>
        <dbReference type="ARBA" id="ARBA00004655"/>
    </source>
</evidence>
<comment type="subcellular location">
    <subcellularLocation>
        <location evidence="1">Apical cell membrane</location>
        <topology evidence="1">Single-pass type II membrane protein</topology>
    </subcellularLocation>
    <subcellularLocation>
        <location evidence="13">Basolateral cell membrane</location>
        <topology evidence="13">Single-pass type II membrane protein</topology>
    </subcellularLocation>
</comment>
<keyword evidence="6" id="KW-0630">Potassium</keyword>
<evidence type="ECO:0000256" key="2">
    <source>
        <dbReference type="ARBA" id="ARBA00022448"/>
    </source>
</evidence>
<dbReference type="Proteomes" id="UP001176941">
    <property type="component" value="Chromosome 14"/>
</dbReference>
<dbReference type="EMBL" id="OX459950">
    <property type="protein sequence ID" value="CAI9156517.1"/>
    <property type="molecule type" value="Genomic_DNA"/>
</dbReference>
<evidence type="ECO:0000256" key="16">
    <source>
        <dbReference type="SAM" id="MobiDB-lite"/>
    </source>
</evidence>